<name>A0A318YZ55_ASPNB</name>
<protein>
    <submittedName>
        <fullName evidence="1">Uncharacterized protein</fullName>
    </submittedName>
</protein>
<dbReference type="Proteomes" id="UP000247647">
    <property type="component" value="Unassembled WGS sequence"/>
</dbReference>
<keyword evidence="2" id="KW-1185">Reference proteome</keyword>
<proteinExistence type="predicted"/>
<evidence type="ECO:0000313" key="1">
    <source>
        <dbReference type="EMBL" id="PYH36980.1"/>
    </source>
</evidence>
<evidence type="ECO:0000313" key="2">
    <source>
        <dbReference type="Proteomes" id="UP000247647"/>
    </source>
</evidence>
<gene>
    <name evidence="1" type="ORF">BO87DRAFT_218320</name>
</gene>
<dbReference type="GeneID" id="37121124"/>
<accession>A0A318YZ55</accession>
<dbReference type="AlphaFoldDB" id="A0A318YZ55"/>
<reference evidence="1" key="1">
    <citation type="submission" date="2016-12" db="EMBL/GenBank/DDBJ databases">
        <title>The genomes of Aspergillus section Nigri reveals drivers in fungal speciation.</title>
        <authorList>
            <consortium name="DOE Joint Genome Institute"/>
            <person name="Vesth T.C."/>
            <person name="Nybo J."/>
            <person name="Theobald S."/>
            <person name="Brandl J."/>
            <person name="Frisvad J.C."/>
            <person name="Nielsen K.F."/>
            <person name="Lyhne E.K."/>
            <person name="Kogle M.E."/>
            <person name="Kuo A."/>
            <person name="Riley R."/>
            <person name="Clum A."/>
            <person name="Nolan M."/>
            <person name="Lipzen A."/>
            <person name="Salamov A."/>
            <person name="Henrissat B."/>
            <person name="Wiebenga A."/>
            <person name="De Vries R.P."/>
            <person name="Grigoriev I.V."/>
            <person name="Mortensen U.H."/>
            <person name="Andersen M.R."/>
            <person name="Baker S.E."/>
        </authorList>
    </citation>
    <scope>NUCLEOTIDE SEQUENCE [LARGE SCALE GENOMIC DNA]</scope>
    <source>
        <strain evidence="1">CBS 115656</strain>
    </source>
</reference>
<dbReference type="RefSeq" id="XP_025482458.1">
    <property type="nucleotide sequence ID" value="XM_025618668.1"/>
</dbReference>
<dbReference type="EMBL" id="KZ821451">
    <property type="protein sequence ID" value="PYH36980.1"/>
    <property type="molecule type" value="Genomic_DNA"/>
</dbReference>
<sequence length="92" mass="10160">MNMKMEPTSRYDSVAALCLTSCAPQAPRHSRCSHGASLIRTPLISQSSVCICKDEFIVSITFPTLCLPVPNCVPSYTWAPCSVLLYFCRVMI</sequence>
<organism evidence="1 2">
    <name type="scientific">Aspergillus neoniger (strain CBS 115656)</name>
    <dbReference type="NCBI Taxonomy" id="1448310"/>
    <lineage>
        <taxon>Eukaryota</taxon>
        <taxon>Fungi</taxon>
        <taxon>Dikarya</taxon>
        <taxon>Ascomycota</taxon>
        <taxon>Pezizomycotina</taxon>
        <taxon>Eurotiomycetes</taxon>
        <taxon>Eurotiomycetidae</taxon>
        <taxon>Eurotiales</taxon>
        <taxon>Aspergillaceae</taxon>
        <taxon>Aspergillus</taxon>
        <taxon>Aspergillus subgen. Circumdati</taxon>
    </lineage>
</organism>